<feature type="chain" id="PRO_5041445175" evidence="1">
    <location>
        <begin position="21"/>
        <end position="173"/>
    </location>
</feature>
<keyword evidence="3" id="KW-1185">Reference proteome</keyword>
<evidence type="ECO:0000313" key="2">
    <source>
        <dbReference type="EMBL" id="KAK0609736.1"/>
    </source>
</evidence>
<dbReference type="Proteomes" id="UP001174934">
    <property type="component" value="Unassembled WGS sequence"/>
</dbReference>
<comment type="caution">
    <text evidence="2">The sequence shown here is derived from an EMBL/GenBank/DDBJ whole genome shotgun (WGS) entry which is preliminary data.</text>
</comment>
<dbReference type="EMBL" id="JAULSR010000012">
    <property type="protein sequence ID" value="KAK0609736.1"/>
    <property type="molecule type" value="Genomic_DNA"/>
</dbReference>
<sequence length="173" mass="18923">MKCHWRIVINALYLAQQTGAAPRESQAAAPCHDLLNALEYLGEMQAYLQGMLIGGVPFSDTKTQSLVQQVYTAMDEAVTKIKTLRKSDICAAEVAASIGQQSFRKRQTSPSPCHVLDGVLVQLNEVEVLAEQLATEQVSSYGLDVPRIKQRVQEAEDKVAQAEAVFKQSGDCV</sequence>
<accession>A0AA39T0P1</accession>
<keyword evidence="1" id="KW-0732">Signal</keyword>
<evidence type="ECO:0000256" key="1">
    <source>
        <dbReference type="SAM" id="SignalP"/>
    </source>
</evidence>
<feature type="signal peptide" evidence="1">
    <location>
        <begin position="1"/>
        <end position="20"/>
    </location>
</feature>
<dbReference type="AlphaFoldDB" id="A0AA39T0P1"/>
<organism evidence="2 3">
    <name type="scientific">Bombardia bombarda</name>
    <dbReference type="NCBI Taxonomy" id="252184"/>
    <lineage>
        <taxon>Eukaryota</taxon>
        <taxon>Fungi</taxon>
        <taxon>Dikarya</taxon>
        <taxon>Ascomycota</taxon>
        <taxon>Pezizomycotina</taxon>
        <taxon>Sordariomycetes</taxon>
        <taxon>Sordariomycetidae</taxon>
        <taxon>Sordariales</taxon>
        <taxon>Lasiosphaeriaceae</taxon>
        <taxon>Bombardia</taxon>
    </lineage>
</organism>
<proteinExistence type="predicted"/>
<gene>
    <name evidence="2" type="ORF">B0T17DRAFT_621529</name>
</gene>
<evidence type="ECO:0000313" key="3">
    <source>
        <dbReference type="Proteomes" id="UP001174934"/>
    </source>
</evidence>
<protein>
    <submittedName>
        <fullName evidence="2">Uncharacterized protein</fullName>
    </submittedName>
</protein>
<reference evidence="2" key="1">
    <citation type="submission" date="2023-06" db="EMBL/GenBank/DDBJ databases">
        <title>Genome-scale phylogeny and comparative genomics of the fungal order Sordariales.</title>
        <authorList>
            <consortium name="Lawrence Berkeley National Laboratory"/>
            <person name="Hensen N."/>
            <person name="Bonometti L."/>
            <person name="Westerberg I."/>
            <person name="Brannstrom I.O."/>
            <person name="Guillou S."/>
            <person name="Cros-Aarteil S."/>
            <person name="Calhoun S."/>
            <person name="Haridas S."/>
            <person name="Kuo A."/>
            <person name="Mondo S."/>
            <person name="Pangilinan J."/>
            <person name="Riley R."/>
            <person name="LaButti K."/>
            <person name="Andreopoulos B."/>
            <person name="Lipzen A."/>
            <person name="Chen C."/>
            <person name="Yanf M."/>
            <person name="Daum C."/>
            <person name="Ng V."/>
            <person name="Clum A."/>
            <person name="Steindorff A."/>
            <person name="Ohm R."/>
            <person name="Martin F."/>
            <person name="Silar P."/>
            <person name="Natvig D."/>
            <person name="Lalanne C."/>
            <person name="Gautier V."/>
            <person name="Ament-velasquez S.L."/>
            <person name="Kruys A."/>
            <person name="Hutchinson M.I."/>
            <person name="Powell A.J."/>
            <person name="Barry K."/>
            <person name="Miller A.N."/>
            <person name="Grigoriev I.V."/>
            <person name="Debuchy R."/>
            <person name="Gladieux P."/>
            <person name="Thoren M.H."/>
            <person name="Johannesson H."/>
        </authorList>
    </citation>
    <scope>NUCLEOTIDE SEQUENCE</scope>
    <source>
        <strain evidence="2">SMH3391-2</strain>
    </source>
</reference>
<name>A0AA39T0P1_9PEZI</name>